<gene>
    <name evidence="1" type="ORF">MNODULE_02780</name>
</gene>
<dbReference type="GO" id="GO:0016740">
    <property type="term" value="F:transferase activity"/>
    <property type="evidence" value="ECO:0007669"/>
    <property type="project" value="UniProtKB-KW"/>
</dbReference>
<dbReference type="Pfam" id="PF09837">
    <property type="entry name" value="DUF2064"/>
    <property type="match status" value="1"/>
</dbReference>
<keyword evidence="2" id="KW-1185">Reference proteome</keyword>
<evidence type="ECO:0000313" key="2">
    <source>
        <dbReference type="Proteomes" id="UP000534783"/>
    </source>
</evidence>
<dbReference type="NCBIfam" id="TIGR04282">
    <property type="entry name" value="glyco_like_cofC"/>
    <property type="match status" value="1"/>
</dbReference>
<accession>A0A7X6I9H5</accession>
<protein>
    <submittedName>
        <fullName evidence="1">Glycosyltransferase</fullName>
    </submittedName>
</protein>
<organism evidence="1 2">
    <name type="scientific">Candidatus Manganitrophus noduliformans</name>
    <dbReference type="NCBI Taxonomy" id="2606439"/>
    <lineage>
        <taxon>Bacteria</taxon>
        <taxon>Pseudomonadati</taxon>
        <taxon>Nitrospirota</taxon>
        <taxon>Nitrospiria</taxon>
        <taxon>Candidatus Troglogloeales</taxon>
        <taxon>Candidatus Manganitrophaceae</taxon>
        <taxon>Candidatus Manganitrophus</taxon>
    </lineage>
</organism>
<comment type="caution">
    <text evidence="1">The sequence shown here is derived from an EMBL/GenBank/DDBJ whole genome shotgun (WGS) entry which is preliminary data.</text>
</comment>
<evidence type="ECO:0000313" key="1">
    <source>
        <dbReference type="EMBL" id="NKE69671.1"/>
    </source>
</evidence>
<dbReference type="PANTHER" id="PTHR36529">
    <property type="entry name" value="SLL1095 PROTEIN"/>
    <property type="match status" value="1"/>
</dbReference>
<dbReference type="InterPro" id="IPR018641">
    <property type="entry name" value="Trfase_1_rSAM/seldom-assoc"/>
</dbReference>
<dbReference type="PANTHER" id="PTHR36529:SF1">
    <property type="entry name" value="GLYCOSYLTRANSFERASE"/>
    <property type="match status" value="1"/>
</dbReference>
<dbReference type="InterPro" id="IPR029044">
    <property type="entry name" value="Nucleotide-diphossugar_trans"/>
</dbReference>
<sequence length="234" mass="26076">MTETQKKAIIIIFAKAPEPGLVKSRLQSILHPEERARLQAAMILDTLALTDSLPVQRALAAAPPADHPFLVRCGGERSIPLIRQEGETLGDRMKNAFDWGFGEGFQRVVLIGCDAPTLPADLIRQAVDRLEQSPLVIGPSLDGGYYLIGARPPLPDLFSGIQWGSDRVLISTLRRINAEKRGCALLPFWYDIDRPGDLIFLKETLALHERQGAPLPKETHQFLRSLSWEGREER</sequence>
<dbReference type="Gene3D" id="3.90.550.10">
    <property type="entry name" value="Spore Coat Polysaccharide Biosynthesis Protein SpsA, Chain A"/>
    <property type="match status" value="1"/>
</dbReference>
<dbReference type="EMBL" id="VTOW01000001">
    <property type="protein sequence ID" value="NKE69671.1"/>
    <property type="molecule type" value="Genomic_DNA"/>
</dbReference>
<keyword evidence="1" id="KW-0808">Transferase</keyword>
<dbReference type="AlphaFoldDB" id="A0A7X6I9H5"/>
<proteinExistence type="predicted"/>
<reference evidence="1 2" key="1">
    <citation type="journal article" date="2020" name="Nature">
        <title>Bacterial chemolithoautotrophy via manganese oxidation.</title>
        <authorList>
            <person name="Yu H."/>
            <person name="Leadbetter J.R."/>
        </authorList>
    </citation>
    <scope>NUCLEOTIDE SEQUENCE [LARGE SCALE GENOMIC DNA]</scope>
    <source>
        <strain evidence="1 2">Mn-1</strain>
    </source>
</reference>
<dbReference type="SUPFAM" id="SSF53448">
    <property type="entry name" value="Nucleotide-diphospho-sugar transferases"/>
    <property type="match status" value="1"/>
</dbReference>
<dbReference type="Proteomes" id="UP000534783">
    <property type="component" value="Unassembled WGS sequence"/>
</dbReference>
<dbReference type="RefSeq" id="WP_168057962.1">
    <property type="nucleotide sequence ID" value="NZ_VTOW01000001.1"/>
</dbReference>
<name>A0A7X6I9H5_9BACT</name>